<dbReference type="RefSeq" id="WP_150418048.1">
    <property type="nucleotide sequence ID" value="NZ_VYRZ01000001.1"/>
</dbReference>
<keyword evidence="3" id="KW-1185">Reference proteome</keyword>
<sequence>MRYRFLRAAAAVVGLAGLAIATGGCAANPSNGVTTLDFFQFKGEALEDFDRIIADFEAENPDIRVVQNQVADSETLIRTLLVKDRTPDVITLNANGNFGKLAEAGVFYDFSDEPVLETINPGVQDILAQLGNAPGEVNSLGYVNNANGIIYNRAIFDEQGLEAPETWDELIALCDLLVERGITPFSTSLAENWTAMPSWNGIGAYYSQDGFFDEMRTEGENVGPDASVSFEKDFPNAMARQAQLFSYSQDGYRGASYDDSTSLFAQGGAAMMLQGIWALSPVKAVNPDIDAAIFPYPVPEDPADRMLVSGVDVTVTMARNTPHKEEALRFIDYLFQPEVIERFAASQTMVPSVQGATLSDDPALQSVAPYFDDSRITGFIDHQVPTAIPLVGVVQQFLYDDDADGALRTLDNEWRKVAARTITPTED</sequence>
<protein>
    <submittedName>
        <fullName evidence="2">Extracellular solute-binding protein</fullName>
    </submittedName>
</protein>
<comment type="caution">
    <text evidence="2">The sequence shown here is derived from an EMBL/GenBank/DDBJ whole genome shotgun (WGS) entry which is preliminary data.</text>
</comment>
<keyword evidence="1" id="KW-0732">Signal</keyword>
<accession>A0A5J5IVY5</accession>
<dbReference type="InterPro" id="IPR050490">
    <property type="entry name" value="Bact_solute-bd_prot1"/>
</dbReference>
<feature type="chain" id="PRO_5023912179" evidence="1">
    <location>
        <begin position="27"/>
        <end position="427"/>
    </location>
</feature>
<dbReference type="PROSITE" id="PS51257">
    <property type="entry name" value="PROKAR_LIPOPROTEIN"/>
    <property type="match status" value="1"/>
</dbReference>
<dbReference type="SUPFAM" id="SSF53850">
    <property type="entry name" value="Periplasmic binding protein-like II"/>
    <property type="match status" value="1"/>
</dbReference>
<dbReference type="Gene3D" id="3.40.190.10">
    <property type="entry name" value="Periplasmic binding protein-like II"/>
    <property type="match status" value="2"/>
</dbReference>
<reference evidence="3" key="1">
    <citation type="submission" date="2019-09" db="EMBL/GenBank/DDBJ databases">
        <title>Mumia zhuanghuii sp. nov. isolated from the intestinal contents of plateau pika (Ochotona curzoniae) in the Qinghai-Tibet plateau of China.</title>
        <authorList>
            <person name="Tian Z."/>
        </authorList>
    </citation>
    <scope>NUCLEOTIDE SEQUENCE [LARGE SCALE GENOMIC DNA]</scope>
    <source>
        <strain evidence="3">DSM 25564</strain>
    </source>
</reference>
<evidence type="ECO:0000256" key="1">
    <source>
        <dbReference type="SAM" id="SignalP"/>
    </source>
</evidence>
<dbReference type="EMBL" id="VYRZ01000001">
    <property type="protein sequence ID" value="KAA9089416.1"/>
    <property type="molecule type" value="Genomic_DNA"/>
</dbReference>
<evidence type="ECO:0000313" key="3">
    <source>
        <dbReference type="Proteomes" id="UP000327039"/>
    </source>
</evidence>
<gene>
    <name evidence="2" type="ORF">F6B42_02725</name>
</gene>
<dbReference type="OrthoDB" id="8478044at2"/>
<dbReference type="Proteomes" id="UP000327039">
    <property type="component" value="Unassembled WGS sequence"/>
</dbReference>
<feature type="signal peptide" evidence="1">
    <location>
        <begin position="1"/>
        <end position="26"/>
    </location>
</feature>
<dbReference type="Pfam" id="PF01547">
    <property type="entry name" value="SBP_bac_1"/>
    <property type="match status" value="1"/>
</dbReference>
<dbReference type="PANTHER" id="PTHR43649">
    <property type="entry name" value="ARABINOSE-BINDING PROTEIN-RELATED"/>
    <property type="match status" value="1"/>
</dbReference>
<proteinExistence type="predicted"/>
<name>A0A5J5IVY5_9MICO</name>
<evidence type="ECO:0000313" key="2">
    <source>
        <dbReference type="EMBL" id="KAA9089416.1"/>
    </source>
</evidence>
<dbReference type="AlphaFoldDB" id="A0A5J5IVY5"/>
<dbReference type="InterPro" id="IPR006059">
    <property type="entry name" value="SBP"/>
</dbReference>
<organism evidence="2 3">
    <name type="scientific">Microbacterium radiodurans</name>
    <dbReference type="NCBI Taxonomy" id="661398"/>
    <lineage>
        <taxon>Bacteria</taxon>
        <taxon>Bacillati</taxon>
        <taxon>Actinomycetota</taxon>
        <taxon>Actinomycetes</taxon>
        <taxon>Micrococcales</taxon>
        <taxon>Microbacteriaceae</taxon>
        <taxon>Microbacterium</taxon>
    </lineage>
</organism>